<dbReference type="Pfam" id="PF13178">
    <property type="entry name" value="DUF4005"/>
    <property type="match status" value="1"/>
</dbReference>
<feature type="non-terminal residue" evidence="7">
    <location>
        <position position="1"/>
    </location>
</feature>
<feature type="compositionally biased region" description="Polar residues" evidence="5">
    <location>
        <begin position="582"/>
        <end position="615"/>
    </location>
</feature>
<dbReference type="PANTHER" id="PTHR32295">
    <property type="entry name" value="IQ-DOMAIN 5-RELATED"/>
    <property type="match status" value="1"/>
</dbReference>
<dbReference type="SMART" id="SM00015">
    <property type="entry name" value="IQ"/>
    <property type="match status" value="2"/>
</dbReference>
<protein>
    <recommendedName>
        <fullName evidence="6">DUF4005 domain-containing protein</fullName>
    </recommendedName>
</protein>
<dbReference type="EMBL" id="JADBGQ010000007">
    <property type="protein sequence ID" value="KAG5390741.1"/>
    <property type="molecule type" value="Genomic_DNA"/>
</dbReference>
<feature type="domain" description="DUF4005" evidence="6">
    <location>
        <begin position="577"/>
        <end position="664"/>
    </location>
</feature>
<evidence type="ECO:0000313" key="7">
    <source>
        <dbReference type="EMBL" id="KAG5390741.1"/>
    </source>
</evidence>
<dbReference type="InterPro" id="IPR000048">
    <property type="entry name" value="IQ_motif_EF-hand-BS"/>
</dbReference>
<feature type="compositionally biased region" description="Basic and acidic residues" evidence="5">
    <location>
        <begin position="550"/>
        <end position="580"/>
    </location>
</feature>
<comment type="caution">
    <text evidence="7">The sequence shown here is derived from an EMBL/GenBank/DDBJ whole genome shotgun (WGS) entry which is preliminary data.</text>
</comment>
<evidence type="ECO:0000313" key="8">
    <source>
        <dbReference type="Proteomes" id="UP000823674"/>
    </source>
</evidence>
<reference evidence="7 8" key="1">
    <citation type="submission" date="2021-03" db="EMBL/GenBank/DDBJ databases">
        <authorList>
            <person name="King G.J."/>
            <person name="Bancroft I."/>
            <person name="Baten A."/>
            <person name="Bloomfield J."/>
            <person name="Borpatragohain P."/>
            <person name="He Z."/>
            <person name="Irish N."/>
            <person name="Irwin J."/>
            <person name="Liu K."/>
            <person name="Mauleon R.P."/>
            <person name="Moore J."/>
            <person name="Morris R."/>
            <person name="Ostergaard L."/>
            <person name="Wang B."/>
            <person name="Wells R."/>
        </authorList>
    </citation>
    <scope>NUCLEOTIDE SEQUENCE [LARGE SCALE GENOMIC DNA]</scope>
    <source>
        <strain evidence="7">R-o-18</strain>
        <tissue evidence="7">Leaf</tissue>
    </source>
</reference>
<comment type="function">
    <text evidence="4">May be involved in cooperative interactions with calmodulins or calmodulin-like proteins. Recruits calmodulin proteins to microtubules, thus being a potential scaffold in cellular signaling and trafficking. May associate with nucleic acids and regulate gene expression at the transcriptional or post-transcriptional level.</text>
</comment>
<dbReference type="InterPro" id="IPR027417">
    <property type="entry name" value="P-loop_NTPase"/>
</dbReference>
<feature type="compositionally biased region" description="Polar residues" evidence="5">
    <location>
        <begin position="480"/>
        <end position="489"/>
    </location>
</feature>
<comment type="similarity">
    <text evidence="2">Belongs to the IQD family.</text>
</comment>
<dbReference type="PROSITE" id="PS50096">
    <property type="entry name" value="IQ"/>
    <property type="match status" value="2"/>
</dbReference>
<feature type="compositionally biased region" description="Polar residues" evidence="5">
    <location>
        <begin position="644"/>
        <end position="667"/>
    </location>
</feature>
<gene>
    <name evidence="7" type="primary">A08p038730.1_BraROA</name>
    <name evidence="7" type="ORF">IGI04_032282</name>
</gene>
<name>A0ABQ7M030_BRACM</name>
<feature type="region of interest" description="Disordered" evidence="5">
    <location>
        <begin position="409"/>
        <end position="435"/>
    </location>
</feature>
<evidence type="ECO:0000259" key="6">
    <source>
        <dbReference type="Pfam" id="PF13178"/>
    </source>
</evidence>
<keyword evidence="8" id="KW-1185">Reference proteome</keyword>
<dbReference type="Pfam" id="PF00612">
    <property type="entry name" value="IQ"/>
    <property type="match status" value="2"/>
</dbReference>
<evidence type="ECO:0000256" key="3">
    <source>
        <dbReference type="ARBA" id="ARBA00024378"/>
    </source>
</evidence>
<feature type="compositionally biased region" description="Polar residues" evidence="5">
    <location>
        <begin position="684"/>
        <end position="693"/>
    </location>
</feature>
<feature type="compositionally biased region" description="Polar residues" evidence="5">
    <location>
        <begin position="423"/>
        <end position="433"/>
    </location>
</feature>
<dbReference type="InterPro" id="IPR025064">
    <property type="entry name" value="DUF4005"/>
</dbReference>
<evidence type="ECO:0000256" key="2">
    <source>
        <dbReference type="ARBA" id="ARBA00024341"/>
    </source>
</evidence>
<dbReference type="Proteomes" id="UP000823674">
    <property type="component" value="Chromosome A08"/>
</dbReference>
<organism evidence="7 8">
    <name type="scientific">Brassica rapa subsp. trilocularis</name>
    <dbReference type="NCBI Taxonomy" id="1813537"/>
    <lineage>
        <taxon>Eukaryota</taxon>
        <taxon>Viridiplantae</taxon>
        <taxon>Streptophyta</taxon>
        <taxon>Embryophyta</taxon>
        <taxon>Tracheophyta</taxon>
        <taxon>Spermatophyta</taxon>
        <taxon>Magnoliopsida</taxon>
        <taxon>eudicotyledons</taxon>
        <taxon>Gunneridae</taxon>
        <taxon>Pentapetalae</taxon>
        <taxon>rosids</taxon>
        <taxon>malvids</taxon>
        <taxon>Brassicales</taxon>
        <taxon>Brassicaceae</taxon>
        <taxon>Brassiceae</taxon>
        <taxon>Brassica</taxon>
    </lineage>
</organism>
<feature type="region of interest" description="Disordered" evidence="5">
    <location>
        <begin position="475"/>
        <end position="497"/>
    </location>
</feature>
<evidence type="ECO:0000256" key="5">
    <source>
        <dbReference type="SAM" id="MobiDB-lite"/>
    </source>
</evidence>
<sequence length="693" mass="76676">KGNQFAKDHSAKAKDKTRADLHSRIRVTIQSVDSISKRIQRQLQSQILKAFSKGVKVESKARMSIPLSEFIQYRVRKRPQLKRRIWSELLEETGFGSVDLRSGFIYFCKVSSRSGDFSFLFKEVWFCVLVVDIMGKPARWLKSVLLGKKSSKSSGSKDKEGAVNGKEVVVVSKIEESDVVSDLPSFGNATVSSSAVVEETQNIEHEVVSDDEIQLPESQVQPTDSSNAASVVIPDDSLSDSDKIQQEVAATTLQAAFRGYLARRAFWALKGIIRLQALIRGHMVRRQAVATLCCVMGIVRLQALARGKEIRRSDIGVEVHRRCLGNKLPEDSVVETHTYLGIKKLTANAFAQKLLASSPKVMPVHLDNDSSNSIWLENWSASCFWKPVPQPKKTSVRKTQKKIEGDFAKPKKSVRKVPAPNLDNPSAAAQTSFEFEKPKRSSFRKFSTSQSVELPPLEEPPQVDLEKVKRGLRKVHNPVVENSIQPQSSPEKEIEKPALALKEHVTVSAFDEKETVVEILHTHGPLETNEAAPDSPLVNQIEESQENVMAEEKEDVKEERTPKQKKSAGKENKKSVKKDSPVSATTTTQAADCQESSNGNQSSTPGLPSYMQATKSAKAKLRLQQGSSSPKQQGAEKVTRRYSLPSSGNNARVTSDSPKTTRVSNSGGKTGKKTEKPLGREGNGKTTQVEWKR</sequence>
<keyword evidence="1" id="KW-0112">Calmodulin-binding</keyword>
<comment type="subunit">
    <text evidence="3">Binds to multiple calmodulin (CaM) in the presence of Ca(2+) and CaM-like proteins.</text>
</comment>
<proteinExistence type="inferred from homology"/>
<dbReference type="SUPFAM" id="SSF52540">
    <property type="entry name" value="P-loop containing nucleoside triphosphate hydrolases"/>
    <property type="match status" value="1"/>
</dbReference>
<dbReference type="PANTHER" id="PTHR32295:SF261">
    <property type="entry name" value="PROTEIN IQ-DOMAIN 30"/>
    <property type="match status" value="1"/>
</dbReference>
<feature type="region of interest" description="Disordered" evidence="5">
    <location>
        <begin position="520"/>
        <end position="693"/>
    </location>
</feature>
<feature type="compositionally biased region" description="Basic and acidic residues" evidence="5">
    <location>
        <begin position="672"/>
        <end position="683"/>
    </location>
</feature>
<accession>A0ABQ7M030</accession>
<dbReference type="Gene3D" id="1.20.5.190">
    <property type="match status" value="1"/>
</dbReference>
<evidence type="ECO:0000256" key="4">
    <source>
        <dbReference type="ARBA" id="ARBA00045534"/>
    </source>
</evidence>
<evidence type="ECO:0000256" key="1">
    <source>
        <dbReference type="ARBA" id="ARBA00022860"/>
    </source>
</evidence>